<keyword evidence="6" id="KW-1133">Transmembrane helix</keyword>
<evidence type="ECO:0000256" key="2">
    <source>
        <dbReference type="ARBA" id="ARBA00022737"/>
    </source>
</evidence>
<dbReference type="KEGG" id="rlg:Rleg_1069"/>
<dbReference type="InterPro" id="IPR056413">
    <property type="entry name" value="TPR_CcmH_CycH"/>
</dbReference>
<keyword evidence="3" id="KW-0201">Cytochrome c-type biogenesis</keyword>
<comment type="subcellular location">
    <subcellularLocation>
        <location evidence="1">Cell envelope</location>
    </subcellularLocation>
</comment>
<dbReference type="Pfam" id="PF23914">
    <property type="entry name" value="TPR_CcmH_CycH"/>
    <property type="match status" value="1"/>
</dbReference>
<keyword evidence="2" id="KW-0677">Repeat</keyword>
<keyword evidence="6" id="KW-0472">Membrane</keyword>
<evidence type="ECO:0000256" key="3">
    <source>
        <dbReference type="ARBA" id="ARBA00022748"/>
    </source>
</evidence>
<feature type="region of interest" description="Disordered" evidence="5">
    <location>
        <begin position="280"/>
        <end position="317"/>
    </location>
</feature>
<dbReference type="GO" id="GO:0017004">
    <property type="term" value="P:cytochrome complex assembly"/>
    <property type="evidence" value="ECO:0007669"/>
    <property type="project" value="UniProtKB-KW"/>
</dbReference>
<dbReference type="Proteomes" id="UP000002256">
    <property type="component" value="Chromosome"/>
</dbReference>
<dbReference type="AlphaFoldDB" id="C6ASW5"/>
<dbReference type="InterPro" id="IPR011990">
    <property type="entry name" value="TPR-like_helical_dom_sf"/>
</dbReference>
<dbReference type="EMBL" id="CP001622">
    <property type="protein sequence ID" value="ACS55364.1"/>
    <property type="molecule type" value="Genomic_DNA"/>
</dbReference>
<dbReference type="GO" id="GO:0005886">
    <property type="term" value="C:plasma membrane"/>
    <property type="evidence" value="ECO:0007669"/>
    <property type="project" value="TreeGrafter"/>
</dbReference>
<dbReference type="PANTHER" id="PTHR47870">
    <property type="entry name" value="CYTOCHROME C-TYPE BIOGENESIS PROTEIN CCMH"/>
    <property type="match status" value="1"/>
</dbReference>
<evidence type="ECO:0000256" key="4">
    <source>
        <dbReference type="ARBA" id="ARBA00022803"/>
    </source>
</evidence>
<dbReference type="Gene3D" id="1.25.40.10">
    <property type="entry name" value="Tetratricopeptide repeat domain"/>
    <property type="match status" value="2"/>
</dbReference>
<dbReference type="HOGENOM" id="CLU_036074_4_1_5"/>
<keyword evidence="6" id="KW-0812">Transmembrane</keyword>
<name>C6ASW5_RHILS</name>
<dbReference type="SUPFAM" id="SSF48452">
    <property type="entry name" value="TPR-like"/>
    <property type="match status" value="1"/>
</dbReference>
<organism evidence="8 9">
    <name type="scientific">Rhizobium leguminosarum bv. trifolii (strain WSM1325)</name>
    <dbReference type="NCBI Taxonomy" id="395491"/>
    <lineage>
        <taxon>Bacteria</taxon>
        <taxon>Pseudomonadati</taxon>
        <taxon>Pseudomonadota</taxon>
        <taxon>Alphaproteobacteria</taxon>
        <taxon>Hyphomicrobiales</taxon>
        <taxon>Rhizobiaceae</taxon>
        <taxon>Rhizobium/Agrobacterium group</taxon>
        <taxon>Rhizobium</taxon>
    </lineage>
</organism>
<dbReference type="InterPro" id="IPR017560">
    <property type="entry name" value="Cyt_c_biogenesis_CcmI"/>
</dbReference>
<proteinExistence type="predicted"/>
<evidence type="ECO:0000256" key="6">
    <source>
        <dbReference type="SAM" id="Phobius"/>
    </source>
</evidence>
<dbReference type="OrthoDB" id="9815847at2"/>
<evidence type="ECO:0000313" key="8">
    <source>
        <dbReference type="EMBL" id="ACS55364.1"/>
    </source>
</evidence>
<sequence length="402" mass="43351" precursor="true">MKARFTYLGDMLFWILVAALTAALAVILLYPLLRGAKAADNIRAGEAAVYRDQLRELDRDLDGGLITPEEADYARAEIGRRLIAVSADEPAETPKPARHHRFTEAFVLLVLPVLGLCLYLTTGRPDLPSQPLEARLENPGNDVAVLIAKAERHLAEKPDDGKGWDVLAPIYFRTMRVNDAQLAYRNAIRLLGPSPVRLDGLAETLMAVSDGVVTEEARQVLEQSLTLEPDNPRARFYIALSMEQAGRPNEARQAFEALAKQSPSDAPWLPLVNQHIAMNGGAPAGTNPAAPGADPAAPGARPAAPGNPTQQDVAAAETMSAGNQQQMIRGMVESLDAKLSEDPNNFEGWMRLVRSYAVLNDKDRAAGALKRGLAAFPPPGEQGRQLLTLARELGIATEGATQ</sequence>
<dbReference type="NCBIfam" id="TIGR03142">
    <property type="entry name" value="cytochro_ccmI"/>
    <property type="match status" value="1"/>
</dbReference>
<feature type="transmembrane region" description="Helical" evidence="6">
    <location>
        <begin position="12"/>
        <end position="33"/>
    </location>
</feature>
<reference evidence="8 9" key="1">
    <citation type="journal article" date="2010" name="Stand. Genomic Sci.">
        <title>Complete genome sequence of Rhizobium leguminosarum bv. trifolii strain WSM1325, an effective microsymbiont of annual Mediterranean clovers.</title>
        <authorList>
            <person name="Reeve W."/>
            <person name="O'Hara G."/>
            <person name="Chain P."/>
            <person name="Ardley J."/>
            <person name="Brau L."/>
            <person name="Nandesena K."/>
            <person name="Tiwari R."/>
            <person name="Copeland A."/>
            <person name="Nolan M."/>
            <person name="Han C."/>
            <person name="Brettin T."/>
            <person name="Land M."/>
            <person name="Ovchinikova G."/>
            <person name="Ivanova N."/>
            <person name="Mavromatis K."/>
            <person name="Markowitz V."/>
            <person name="Kyrpides N."/>
            <person name="Melino V."/>
            <person name="Denton M."/>
            <person name="Yates R."/>
            <person name="Howieson J."/>
        </authorList>
    </citation>
    <scope>NUCLEOTIDE SEQUENCE [LARGE SCALE GENOMIC DNA]</scope>
    <source>
        <strain evidence="8 9">WSM1325</strain>
    </source>
</reference>
<dbReference type="GO" id="GO:0030313">
    <property type="term" value="C:cell envelope"/>
    <property type="evidence" value="ECO:0007669"/>
    <property type="project" value="UniProtKB-SubCell"/>
</dbReference>
<evidence type="ECO:0000259" key="7">
    <source>
        <dbReference type="Pfam" id="PF23914"/>
    </source>
</evidence>
<feature type="transmembrane region" description="Helical" evidence="6">
    <location>
        <begin position="105"/>
        <end position="122"/>
    </location>
</feature>
<evidence type="ECO:0000256" key="1">
    <source>
        <dbReference type="ARBA" id="ARBA00004196"/>
    </source>
</evidence>
<gene>
    <name evidence="8" type="ordered locus">Rleg_1069</name>
</gene>
<dbReference type="PANTHER" id="PTHR47870:SF1">
    <property type="entry name" value="CYTOCHROME C-TYPE BIOGENESIS PROTEIN CCMH"/>
    <property type="match status" value="1"/>
</dbReference>
<feature type="compositionally biased region" description="Low complexity" evidence="5">
    <location>
        <begin position="280"/>
        <end position="308"/>
    </location>
</feature>
<keyword evidence="4" id="KW-0802">TPR repeat</keyword>
<dbReference type="InterPro" id="IPR051263">
    <property type="entry name" value="C-type_cytochrome_biogenesis"/>
</dbReference>
<accession>C6ASW5</accession>
<evidence type="ECO:0000313" key="9">
    <source>
        <dbReference type="Proteomes" id="UP000002256"/>
    </source>
</evidence>
<protein>
    <submittedName>
        <fullName evidence="8">Cytochrome c-type biogenesis protein CcmI</fullName>
    </submittedName>
</protein>
<evidence type="ECO:0000256" key="5">
    <source>
        <dbReference type="SAM" id="MobiDB-lite"/>
    </source>
</evidence>
<feature type="domain" description="Cytochrome c-type biogenesis protein H TPR" evidence="7">
    <location>
        <begin position="153"/>
        <end position="266"/>
    </location>
</feature>